<evidence type="ECO:0000256" key="2">
    <source>
        <dbReference type="ARBA" id="ARBA00004629"/>
    </source>
</evidence>
<feature type="domain" description="Centromere protein H C-terminal" evidence="9">
    <location>
        <begin position="26"/>
        <end position="225"/>
    </location>
</feature>
<dbReference type="Proteomes" id="UP000829685">
    <property type="component" value="Unassembled WGS sequence"/>
</dbReference>
<evidence type="ECO:0000256" key="5">
    <source>
        <dbReference type="ARBA" id="ARBA00023242"/>
    </source>
</evidence>
<evidence type="ECO:0000256" key="3">
    <source>
        <dbReference type="ARBA" id="ARBA00022454"/>
    </source>
</evidence>
<dbReference type="PANTHER" id="PTHR48122:SF1">
    <property type="entry name" value="CENTROMERE PROTEIN H"/>
    <property type="match status" value="1"/>
</dbReference>
<evidence type="ECO:0000256" key="8">
    <source>
        <dbReference type="SAM" id="Coils"/>
    </source>
</evidence>
<keyword evidence="8" id="KW-0175">Coiled coil</keyword>
<evidence type="ECO:0000256" key="7">
    <source>
        <dbReference type="ARBA" id="ARBA00025735"/>
    </source>
</evidence>
<dbReference type="AlphaFoldDB" id="A0A9P9WPJ3"/>
<dbReference type="GO" id="GO:0007059">
    <property type="term" value="P:chromosome segregation"/>
    <property type="evidence" value="ECO:0007669"/>
    <property type="project" value="TreeGrafter"/>
</dbReference>
<evidence type="ECO:0000256" key="1">
    <source>
        <dbReference type="ARBA" id="ARBA00004123"/>
    </source>
</evidence>
<dbReference type="Pfam" id="PF05837">
    <property type="entry name" value="CENP-H"/>
    <property type="match status" value="1"/>
</dbReference>
<evidence type="ECO:0000313" key="11">
    <source>
        <dbReference type="Proteomes" id="UP000829685"/>
    </source>
</evidence>
<dbReference type="PANTHER" id="PTHR48122">
    <property type="entry name" value="CENTROMERE PROTEIN H"/>
    <property type="match status" value="1"/>
</dbReference>
<comment type="caution">
    <text evidence="10">The sequence shown here is derived from an EMBL/GenBank/DDBJ whole genome shotgun (WGS) entry which is preliminary data.</text>
</comment>
<proteinExistence type="inferred from homology"/>
<protein>
    <recommendedName>
        <fullName evidence="9">Centromere protein H C-terminal domain-containing protein</fullName>
    </recommendedName>
</protein>
<dbReference type="GO" id="GO:0005634">
    <property type="term" value="C:nucleus"/>
    <property type="evidence" value="ECO:0007669"/>
    <property type="project" value="UniProtKB-SubCell"/>
</dbReference>
<keyword evidence="11" id="KW-1185">Reference proteome</keyword>
<dbReference type="InterPro" id="IPR040034">
    <property type="entry name" value="CENP-H"/>
</dbReference>
<comment type="subcellular location">
    <subcellularLocation>
        <location evidence="2">Chromosome</location>
        <location evidence="2">Centromere</location>
        <location evidence="2">Kinetochore</location>
    </subcellularLocation>
    <subcellularLocation>
        <location evidence="1">Nucleus</location>
    </subcellularLocation>
</comment>
<accession>A0A9P9WPJ3</accession>
<evidence type="ECO:0000256" key="4">
    <source>
        <dbReference type="ARBA" id="ARBA00022838"/>
    </source>
</evidence>
<dbReference type="EMBL" id="JAFIMR010000009">
    <property type="protein sequence ID" value="KAI1874425.1"/>
    <property type="molecule type" value="Genomic_DNA"/>
</dbReference>
<dbReference type="GO" id="GO:0000776">
    <property type="term" value="C:kinetochore"/>
    <property type="evidence" value="ECO:0007669"/>
    <property type="project" value="UniProtKB-KW"/>
</dbReference>
<reference evidence="10" key="1">
    <citation type="submission" date="2021-03" db="EMBL/GenBank/DDBJ databases">
        <title>Revisited historic fungal species revealed as producer of novel bioactive compounds through whole genome sequencing and comparative genomics.</title>
        <authorList>
            <person name="Vignolle G.A."/>
            <person name="Hochenegger N."/>
            <person name="Mach R.L."/>
            <person name="Mach-Aigner A.R."/>
            <person name="Javad Rahimi M."/>
            <person name="Salim K.A."/>
            <person name="Chan C.M."/>
            <person name="Lim L.B.L."/>
            <person name="Cai F."/>
            <person name="Druzhinina I.S."/>
            <person name="U'Ren J.M."/>
            <person name="Derntl C."/>
        </authorList>
    </citation>
    <scope>NUCLEOTIDE SEQUENCE</scope>
    <source>
        <strain evidence="10">TUCIM 5799</strain>
    </source>
</reference>
<dbReference type="InterPro" id="IPR008426">
    <property type="entry name" value="CENP-H_C"/>
</dbReference>
<dbReference type="GO" id="GO:0043515">
    <property type="term" value="F:kinetochore binding"/>
    <property type="evidence" value="ECO:0007669"/>
    <property type="project" value="TreeGrafter"/>
</dbReference>
<feature type="coiled-coil region" evidence="8">
    <location>
        <begin position="20"/>
        <end position="47"/>
    </location>
</feature>
<evidence type="ECO:0000256" key="6">
    <source>
        <dbReference type="ARBA" id="ARBA00023328"/>
    </source>
</evidence>
<keyword evidence="3" id="KW-0158">Chromosome</keyword>
<dbReference type="GO" id="GO:0007052">
    <property type="term" value="P:mitotic spindle organization"/>
    <property type="evidence" value="ECO:0007669"/>
    <property type="project" value="TreeGrafter"/>
</dbReference>
<gene>
    <name evidence="10" type="ORF">JX265_004633</name>
</gene>
<keyword evidence="6" id="KW-0137">Centromere</keyword>
<sequence length="230" mass="25442">MDSEPRDGAAEEHKPSQLLLSEDEGRVLELYDRLQQLQLEIALITAQKNFEPGDITAPNVEAAQNNLLESRARYMLRNEVAEGVIMSNPVLQAVHGGINASLIERDLRPVLLQRDQASTSLAQQTSLSRQITDEIIEVESQSLRISRENVDLASQVLALAEEVNKHKTEPIEDPAQANEIAQLEKEVKASRQRWRVMKATASAVVAGSGVDWASSEELRSIVLDEDDDGV</sequence>
<dbReference type="GO" id="GO:0051382">
    <property type="term" value="P:kinetochore assembly"/>
    <property type="evidence" value="ECO:0007669"/>
    <property type="project" value="InterPro"/>
</dbReference>
<keyword evidence="5" id="KW-0539">Nucleus</keyword>
<name>A0A9P9WPJ3_9PEZI</name>
<comment type="similarity">
    <text evidence="7">Belongs to the CENP-H/MCM16 family.</text>
</comment>
<evidence type="ECO:0000313" key="10">
    <source>
        <dbReference type="EMBL" id="KAI1874425.1"/>
    </source>
</evidence>
<organism evidence="10 11">
    <name type="scientific">Neoarthrinium moseri</name>
    <dbReference type="NCBI Taxonomy" id="1658444"/>
    <lineage>
        <taxon>Eukaryota</taxon>
        <taxon>Fungi</taxon>
        <taxon>Dikarya</taxon>
        <taxon>Ascomycota</taxon>
        <taxon>Pezizomycotina</taxon>
        <taxon>Sordariomycetes</taxon>
        <taxon>Xylariomycetidae</taxon>
        <taxon>Amphisphaeriales</taxon>
        <taxon>Apiosporaceae</taxon>
        <taxon>Neoarthrinium</taxon>
    </lineage>
</organism>
<evidence type="ECO:0000259" key="9">
    <source>
        <dbReference type="Pfam" id="PF05837"/>
    </source>
</evidence>
<keyword evidence="4" id="KW-0995">Kinetochore</keyword>